<dbReference type="FunFam" id="3.40.50.720:FF:000084">
    <property type="entry name" value="Short-chain dehydrogenase reductase"/>
    <property type="match status" value="1"/>
</dbReference>
<dbReference type="InterPro" id="IPR036291">
    <property type="entry name" value="NAD(P)-bd_dom_sf"/>
</dbReference>
<dbReference type="Pfam" id="PF13561">
    <property type="entry name" value="adh_short_C2"/>
    <property type="match status" value="1"/>
</dbReference>
<evidence type="ECO:0000256" key="2">
    <source>
        <dbReference type="ARBA" id="ARBA00023002"/>
    </source>
</evidence>
<dbReference type="PRINTS" id="PR00080">
    <property type="entry name" value="SDRFAMILY"/>
</dbReference>
<dbReference type="Proteomes" id="UP000008229">
    <property type="component" value="Chromosome"/>
</dbReference>
<dbReference type="InterPro" id="IPR020904">
    <property type="entry name" value="Sc_DH/Rdtase_CS"/>
</dbReference>
<dbReference type="PROSITE" id="PS00061">
    <property type="entry name" value="ADH_SHORT"/>
    <property type="match status" value="1"/>
</dbReference>
<name>D3F4F7_CONWI</name>
<dbReference type="KEGG" id="cwo:Cwoe_2104"/>
<dbReference type="NCBIfam" id="NF005559">
    <property type="entry name" value="PRK07231.1"/>
    <property type="match status" value="1"/>
</dbReference>
<dbReference type="STRING" id="469383.Cwoe_2104"/>
<dbReference type="AlphaFoldDB" id="D3F4F7"/>
<protein>
    <submittedName>
        <fullName evidence="4">Short-chain dehydrogenase/reductase SDR</fullName>
    </submittedName>
</protein>
<sequence>MSSVGAALVTGASRGIGRAIALELAAEGYDVGILYRSDAAAAEATAGEVRALGRRAVTHAADLGDQEAIAPAVGAVWEALGPLDALVNNAGAHRRTPFLEIERAEWDRVLSLDLAAPAFLAQEVARRMVADGRPGSILNVGSINGCIAYENLAHYCAAKGGLHMLTRAMALELAPRGIRVNAIAPGFVETDLSRPLLQDPERLAGKLARIPLGRVGRPEEVARLAVHLIDARSAWITGNVVLIDGGQHIH</sequence>
<organism evidence="4 5">
    <name type="scientific">Conexibacter woesei (strain DSM 14684 / CCUG 47730 / CIP 108061 / JCM 11494 / NBRC 100937 / ID131577)</name>
    <dbReference type="NCBI Taxonomy" id="469383"/>
    <lineage>
        <taxon>Bacteria</taxon>
        <taxon>Bacillati</taxon>
        <taxon>Actinomycetota</taxon>
        <taxon>Thermoleophilia</taxon>
        <taxon>Solirubrobacterales</taxon>
        <taxon>Conexibacteraceae</taxon>
        <taxon>Conexibacter</taxon>
    </lineage>
</organism>
<comment type="similarity">
    <text evidence="1">Belongs to the short-chain dehydrogenases/reductases (SDR) family.</text>
</comment>
<dbReference type="eggNOG" id="COG1028">
    <property type="taxonomic scope" value="Bacteria"/>
</dbReference>
<proteinExistence type="inferred from homology"/>
<dbReference type="CDD" id="cd05233">
    <property type="entry name" value="SDR_c"/>
    <property type="match status" value="1"/>
</dbReference>
<dbReference type="HOGENOM" id="CLU_010194_1_3_11"/>
<dbReference type="Gene3D" id="3.40.50.720">
    <property type="entry name" value="NAD(P)-binding Rossmann-like Domain"/>
    <property type="match status" value="1"/>
</dbReference>
<dbReference type="RefSeq" id="WP_012933580.1">
    <property type="nucleotide sequence ID" value="NC_013739.1"/>
</dbReference>
<dbReference type="EMBL" id="CP001854">
    <property type="protein sequence ID" value="ADB50529.1"/>
    <property type="molecule type" value="Genomic_DNA"/>
</dbReference>
<evidence type="ECO:0000259" key="3">
    <source>
        <dbReference type="SMART" id="SM00822"/>
    </source>
</evidence>
<evidence type="ECO:0000256" key="1">
    <source>
        <dbReference type="ARBA" id="ARBA00006484"/>
    </source>
</evidence>
<dbReference type="OrthoDB" id="4481821at2"/>
<dbReference type="PANTHER" id="PTHR43639:SF1">
    <property type="entry name" value="SHORT-CHAIN DEHYDROGENASE_REDUCTASE FAMILY PROTEIN"/>
    <property type="match status" value="1"/>
</dbReference>
<dbReference type="InterPro" id="IPR057326">
    <property type="entry name" value="KR_dom"/>
</dbReference>
<gene>
    <name evidence="4" type="ordered locus">Cwoe_2104</name>
</gene>
<keyword evidence="2" id="KW-0560">Oxidoreductase</keyword>
<dbReference type="SUPFAM" id="SSF51735">
    <property type="entry name" value="NAD(P)-binding Rossmann-fold domains"/>
    <property type="match status" value="1"/>
</dbReference>
<keyword evidence="5" id="KW-1185">Reference proteome</keyword>
<dbReference type="SMART" id="SM00822">
    <property type="entry name" value="PKS_KR"/>
    <property type="match status" value="1"/>
</dbReference>
<dbReference type="InterPro" id="IPR002347">
    <property type="entry name" value="SDR_fam"/>
</dbReference>
<accession>D3F4F7</accession>
<feature type="domain" description="Ketoreductase" evidence="3">
    <location>
        <begin position="5"/>
        <end position="177"/>
    </location>
</feature>
<dbReference type="PRINTS" id="PR00081">
    <property type="entry name" value="GDHRDH"/>
</dbReference>
<dbReference type="GO" id="GO:0016491">
    <property type="term" value="F:oxidoreductase activity"/>
    <property type="evidence" value="ECO:0007669"/>
    <property type="project" value="UniProtKB-KW"/>
</dbReference>
<dbReference type="PANTHER" id="PTHR43639">
    <property type="entry name" value="OXIDOREDUCTASE, SHORT-CHAIN DEHYDROGENASE/REDUCTASE FAMILY (AFU_ORTHOLOGUE AFUA_5G02870)"/>
    <property type="match status" value="1"/>
</dbReference>
<evidence type="ECO:0000313" key="5">
    <source>
        <dbReference type="Proteomes" id="UP000008229"/>
    </source>
</evidence>
<evidence type="ECO:0000313" key="4">
    <source>
        <dbReference type="EMBL" id="ADB50529.1"/>
    </source>
</evidence>
<reference evidence="5" key="2">
    <citation type="submission" date="2010-01" db="EMBL/GenBank/DDBJ databases">
        <title>The complete genome of Conexibacter woesei DSM 14684.</title>
        <authorList>
            <consortium name="US DOE Joint Genome Institute (JGI-PGF)"/>
            <person name="Lucas S."/>
            <person name="Copeland A."/>
            <person name="Lapidus A."/>
            <person name="Glavina del Rio T."/>
            <person name="Dalin E."/>
            <person name="Tice H."/>
            <person name="Bruce D."/>
            <person name="Goodwin L."/>
            <person name="Pitluck S."/>
            <person name="Kyrpides N."/>
            <person name="Mavromatis K."/>
            <person name="Ivanova N."/>
            <person name="Mikhailova N."/>
            <person name="Chertkov O."/>
            <person name="Brettin T."/>
            <person name="Detter J.C."/>
            <person name="Han C."/>
            <person name="Larimer F."/>
            <person name="Land M."/>
            <person name="Hauser L."/>
            <person name="Markowitz V."/>
            <person name="Cheng J.-F."/>
            <person name="Hugenholtz P."/>
            <person name="Woyke T."/>
            <person name="Wu D."/>
            <person name="Pukall R."/>
            <person name="Steenblock K."/>
            <person name="Schneider S."/>
            <person name="Klenk H.-P."/>
            <person name="Eisen J.A."/>
        </authorList>
    </citation>
    <scope>NUCLEOTIDE SEQUENCE [LARGE SCALE GENOMIC DNA]</scope>
    <source>
        <strain evidence="5">DSM 14684 / CIP 108061 / JCM 11494 / NBRC 100937 / ID131577</strain>
    </source>
</reference>
<reference evidence="4 5" key="1">
    <citation type="journal article" date="2010" name="Stand. Genomic Sci.">
        <title>Complete genome sequence of Conexibacter woesei type strain (ID131577).</title>
        <authorList>
            <person name="Pukall R."/>
            <person name="Lapidus A."/>
            <person name="Glavina Del Rio T."/>
            <person name="Copeland A."/>
            <person name="Tice H."/>
            <person name="Cheng J.-F."/>
            <person name="Lucas S."/>
            <person name="Chen F."/>
            <person name="Nolan M."/>
            <person name="Bruce D."/>
            <person name="Goodwin L."/>
            <person name="Pitluck S."/>
            <person name="Mavromatis K."/>
            <person name="Ivanova N."/>
            <person name="Ovchinnikova G."/>
            <person name="Pati A."/>
            <person name="Chen A."/>
            <person name="Palaniappan K."/>
            <person name="Land M."/>
            <person name="Hauser L."/>
            <person name="Chang Y.-J."/>
            <person name="Jeffries C.D."/>
            <person name="Chain P."/>
            <person name="Meincke L."/>
            <person name="Sims D."/>
            <person name="Brettin T."/>
            <person name="Detter J.C."/>
            <person name="Rohde M."/>
            <person name="Goeker M."/>
            <person name="Bristow J."/>
            <person name="Eisen J.A."/>
            <person name="Markowitz V."/>
            <person name="Kyrpides N.C."/>
            <person name="Klenk H.-P."/>
            <person name="Hugenholtz P."/>
        </authorList>
    </citation>
    <scope>NUCLEOTIDE SEQUENCE [LARGE SCALE GENOMIC DNA]</scope>
    <source>
        <strain evidence="5">DSM 14684 / CIP 108061 / JCM 11494 / NBRC 100937 / ID131577</strain>
    </source>
</reference>